<reference evidence="2 3" key="1">
    <citation type="journal article" date="2023" name="Sci. Data">
        <title>Genome assembly of the Korean intertidal mud-creeper Batillaria attramentaria.</title>
        <authorList>
            <person name="Patra A.K."/>
            <person name="Ho P.T."/>
            <person name="Jun S."/>
            <person name="Lee S.J."/>
            <person name="Kim Y."/>
            <person name="Won Y.J."/>
        </authorList>
    </citation>
    <scope>NUCLEOTIDE SEQUENCE [LARGE SCALE GENOMIC DNA]</scope>
    <source>
        <strain evidence="2">Wonlab-2016</strain>
    </source>
</reference>
<dbReference type="EMBL" id="JACVVK020000315">
    <property type="protein sequence ID" value="KAK7478891.1"/>
    <property type="molecule type" value="Genomic_DNA"/>
</dbReference>
<sequence length="474" mass="52150">RCSPTWHCPTGRTTSKHHDPNQRTSTKTPEMDWYRAAVVEAVSREADTGGVVLLGTRGQGVPASPTLGELDWALLREGLLEYRDPTASAPVLSICHGFSDTELALLSKRSPAFVNKEASVHEDPGLQKVVEEVGGELFQAEPLIDGLPASVWLECVEPTLSILVSLNALRHRRSNLSLKKGVPEILDSNRSRHGDFEFGPIAIFHHPGRIQQMMLLRFEYLNAVNNDPDLGDINQSAEQNRRSLNRHRRHRDMQRLENEVVRHTAVPLMTQHDDAASTRHHTAGCRHTHVNNQQAKVEQLDWNCNCNSVGDGGGSETGGGGAVGALVAATSAVLVSIPGQDVTSHVPETSGHVTGSPGGDNLRSHISFPTSTASFGGQRLAPPRELDVMALGDHAMWAAVPTTRRCPPTYFLPSAAFPRERHVTITTHNPASSRHLWNVSRNLVRRARGVWSRWKSRLERSVTSRDKHRVRRGG</sequence>
<name>A0ABD0JVZ7_9CAEN</name>
<gene>
    <name evidence="2" type="ORF">BaRGS_00029872</name>
</gene>
<protein>
    <submittedName>
        <fullName evidence="2">Uncharacterized protein</fullName>
    </submittedName>
</protein>
<accession>A0ABD0JVZ7</accession>
<keyword evidence="3" id="KW-1185">Reference proteome</keyword>
<feature type="region of interest" description="Disordered" evidence="1">
    <location>
        <begin position="1"/>
        <end position="28"/>
    </location>
</feature>
<organism evidence="2 3">
    <name type="scientific">Batillaria attramentaria</name>
    <dbReference type="NCBI Taxonomy" id="370345"/>
    <lineage>
        <taxon>Eukaryota</taxon>
        <taxon>Metazoa</taxon>
        <taxon>Spiralia</taxon>
        <taxon>Lophotrochozoa</taxon>
        <taxon>Mollusca</taxon>
        <taxon>Gastropoda</taxon>
        <taxon>Caenogastropoda</taxon>
        <taxon>Sorbeoconcha</taxon>
        <taxon>Cerithioidea</taxon>
        <taxon>Batillariidae</taxon>
        <taxon>Batillaria</taxon>
    </lineage>
</organism>
<dbReference type="AlphaFoldDB" id="A0ABD0JVZ7"/>
<dbReference type="Proteomes" id="UP001519460">
    <property type="component" value="Unassembled WGS sequence"/>
</dbReference>
<proteinExistence type="predicted"/>
<evidence type="ECO:0000313" key="3">
    <source>
        <dbReference type="Proteomes" id="UP001519460"/>
    </source>
</evidence>
<feature type="non-terminal residue" evidence="2">
    <location>
        <position position="1"/>
    </location>
</feature>
<evidence type="ECO:0000313" key="2">
    <source>
        <dbReference type="EMBL" id="KAK7478891.1"/>
    </source>
</evidence>
<evidence type="ECO:0000256" key="1">
    <source>
        <dbReference type="SAM" id="MobiDB-lite"/>
    </source>
</evidence>
<comment type="caution">
    <text evidence="2">The sequence shown here is derived from an EMBL/GenBank/DDBJ whole genome shotgun (WGS) entry which is preliminary data.</text>
</comment>